<dbReference type="RefSeq" id="WP_354281682.1">
    <property type="nucleotide sequence ID" value="NZ_JBEPMK010000007.1"/>
</dbReference>
<comment type="caution">
    <text evidence="5">The sequence shown here is derived from an EMBL/GenBank/DDBJ whole genome shotgun (WGS) entry which is preliminary data.</text>
</comment>
<dbReference type="Proteomes" id="UP001549055">
    <property type="component" value="Unassembled WGS sequence"/>
</dbReference>
<keyword evidence="6" id="KW-1185">Reference proteome</keyword>
<dbReference type="PANTHER" id="PTHR40661">
    <property type="match status" value="1"/>
</dbReference>
<dbReference type="Pfam" id="PF01381">
    <property type="entry name" value="HTH_3"/>
    <property type="match status" value="1"/>
</dbReference>
<evidence type="ECO:0000256" key="2">
    <source>
        <dbReference type="ARBA" id="ARBA00023125"/>
    </source>
</evidence>
<evidence type="ECO:0000256" key="3">
    <source>
        <dbReference type="ARBA" id="ARBA00023163"/>
    </source>
</evidence>
<dbReference type="SUPFAM" id="SSF47413">
    <property type="entry name" value="lambda repressor-like DNA-binding domains"/>
    <property type="match status" value="1"/>
</dbReference>
<gene>
    <name evidence="5" type="ORF">ABID27_001829</name>
</gene>
<dbReference type="EMBL" id="JBEPMK010000007">
    <property type="protein sequence ID" value="MET3645180.1"/>
    <property type="molecule type" value="Genomic_DNA"/>
</dbReference>
<evidence type="ECO:0000313" key="5">
    <source>
        <dbReference type="EMBL" id="MET3645180.1"/>
    </source>
</evidence>
<dbReference type="PROSITE" id="PS50943">
    <property type="entry name" value="HTH_CROC1"/>
    <property type="match status" value="1"/>
</dbReference>
<dbReference type="InterPro" id="IPR010982">
    <property type="entry name" value="Lambda_DNA-bd_dom_sf"/>
</dbReference>
<dbReference type="InterPro" id="IPR015927">
    <property type="entry name" value="Peptidase_S24_S26A/B/C"/>
</dbReference>
<proteinExistence type="predicted"/>
<keyword evidence="2" id="KW-0238">DNA-binding</keyword>
<dbReference type="SUPFAM" id="SSF51306">
    <property type="entry name" value="LexA/Signal peptidase"/>
    <property type="match status" value="1"/>
</dbReference>
<evidence type="ECO:0000313" key="6">
    <source>
        <dbReference type="Proteomes" id="UP001549055"/>
    </source>
</evidence>
<keyword evidence="1" id="KW-0805">Transcription regulation</keyword>
<dbReference type="InterPro" id="IPR036286">
    <property type="entry name" value="LexA/Signal_pep-like_sf"/>
</dbReference>
<dbReference type="CDD" id="cd00093">
    <property type="entry name" value="HTH_XRE"/>
    <property type="match status" value="1"/>
</dbReference>
<accession>A0ABV2JMM6</accession>
<evidence type="ECO:0000259" key="4">
    <source>
        <dbReference type="PROSITE" id="PS50943"/>
    </source>
</evidence>
<dbReference type="SMART" id="SM00530">
    <property type="entry name" value="HTH_XRE"/>
    <property type="match status" value="1"/>
</dbReference>
<organism evidence="5 6">
    <name type="scientific">Streptococcus gallinaceus</name>
    <dbReference type="NCBI Taxonomy" id="165758"/>
    <lineage>
        <taxon>Bacteria</taxon>
        <taxon>Bacillati</taxon>
        <taxon>Bacillota</taxon>
        <taxon>Bacilli</taxon>
        <taxon>Lactobacillales</taxon>
        <taxon>Streptococcaceae</taxon>
        <taxon>Streptococcus</taxon>
    </lineage>
</organism>
<dbReference type="PANTHER" id="PTHR40661:SF1">
    <property type="entry name" value="HTH CRO_C1-TYPE DOMAIN-CONTAINING PROTEIN"/>
    <property type="match status" value="1"/>
</dbReference>
<dbReference type="Pfam" id="PF00717">
    <property type="entry name" value="Peptidase_S24"/>
    <property type="match status" value="1"/>
</dbReference>
<dbReference type="CDD" id="cd06529">
    <property type="entry name" value="S24_LexA-like"/>
    <property type="match status" value="1"/>
</dbReference>
<dbReference type="InterPro" id="IPR001387">
    <property type="entry name" value="Cro/C1-type_HTH"/>
</dbReference>
<feature type="domain" description="HTH cro/C1-type" evidence="4">
    <location>
        <begin position="7"/>
        <end position="61"/>
    </location>
</feature>
<keyword evidence="3" id="KW-0804">Transcription</keyword>
<dbReference type="InterPro" id="IPR039418">
    <property type="entry name" value="LexA-like"/>
</dbReference>
<reference evidence="5 6" key="1">
    <citation type="submission" date="2024-06" db="EMBL/GenBank/DDBJ databases">
        <title>Genomic Encyclopedia of Type Strains, Phase IV (KMG-IV): sequencing the most valuable type-strain genomes for metagenomic binning, comparative biology and taxonomic classification.</title>
        <authorList>
            <person name="Goeker M."/>
        </authorList>
    </citation>
    <scope>NUCLEOTIDE SEQUENCE [LARGE SCALE GENOMIC DNA]</scope>
    <source>
        <strain evidence="5 6">DSM 15349</strain>
    </source>
</reference>
<protein>
    <submittedName>
        <fullName evidence="5">Phage repressor protein C with HTH and peptisase S24 domain</fullName>
    </submittedName>
</protein>
<name>A0ABV2JMM6_9STRE</name>
<dbReference type="Gene3D" id="1.10.260.40">
    <property type="entry name" value="lambda repressor-like DNA-binding domains"/>
    <property type="match status" value="1"/>
</dbReference>
<dbReference type="Gene3D" id="2.10.109.10">
    <property type="entry name" value="Umud Fragment, subunit A"/>
    <property type="match status" value="1"/>
</dbReference>
<sequence length="231" mass="26674">MFSSERLKQRRKEKGYTQQAVAEYLGLNRASYTSWELGRAKPNQANLKKLSEILEVDVTYFESSYTIVTNYLQLDAENRLKAELYVEELLEMQEQQRSAKIIPLFAISVLENIPLSAGHGASYFDDYSQTTVYAEQEYYYDFACFVDGESMQPRFKNGEVAMFKESGFDYDGAIYAISLNGSTYIKKVYRESDCYRIESINPEYADMFAYADDDFHIVGKVVGHFMPVEKL</sequence>
<evidence type="ECO:0000256" key="1">
    <source>
        <dbReference type="ARBA" id="ARBA00023015"/>
    </source>
</evidence>